<keyword evidence="1" id="KW-0812">Transmembrane</keyword>
<dbReference type="AlphaFoldDB" id="V5Z6A3"/>
<dbReference type="EMBL" id="CAHS01000013">
    <property type="protein sequence ID" value="CCG86452.1"/>
    <property type="molecule type" value="Genomic_DNA"/>
</dbReference>
<name>V5Z6A3_9GAMM</name>
<evidence type="ECO:0000313" key="3">
    <source>
        <dbReference type="Proteomes" id="UP000018217"/>
    </source>
</evidence>
<evidence type="ECO:0000256" key="1">
    <source>
        <dbReference type="SAM" id="Phobius"/>
    </source>
</evidence>
<gene>
    <name evidence="2" type="ORF">EPIR_1087</name>
</gene>
<comment type="caution">
    <text evidence="2">The sequence shown here is derived from an EMBL/GenBank/DDBJ whole genome shotgun (WGS) entry which is preliminary data.</text>
</comment>
<evidence type="ECO:0000313" key="2">
    <source>
        <dbReference type="EMBL" id="CCG86452.1"/>
    </source>
</evidence>
<proteinExistence type="predicted"/>
<reference evidence="2 3" key="1">
    <citation type="journal article" date="2013" name="Syst. Appl. Microbiol.">
        <title>Phylogenetic position and virulence apparatus of the pear flower necrosis pathogen Erwinia piriflorinigrans CFBP 5888T as assessed by comparative genomics.</title>
        <authorList>
            <person name="Smits T.H."/>
            <person name="Rezzonico F."/>
            <person name="Lopez M.M."/>
            <person name="Blom J."/>
            <person name="Goesmann A."/>
            <person name="Frey J.E."/>
            <person name="Duffy B."/>
        </authorList>
    </citation>
    <scope>NUCLEOTIDE SEQUENCE [LARGE SCALE GENOMIC DNA]</scope>
    <source>
        <strain evidence="3">CFBP5888</strain>
    </source>
</reference>
<keyword evidence="3" id="KW-1185">Reference proteome</keyword>
<sequence length="41" mass="4706">MGQLRPAPFFFARLFFLSSLLIFSVMMIVFWLPTDAPGVIK</sequence>
<accession>V5Z6A3</accession>
<keyword evidence="1" id="KW-1133">Transmembrane helix</keyword>
<dbReference type="Proteomes" id="UP000018217">
    <property type="component" value="Unassembled WGS sequence"/>
</dbReference>
<organism evidence="2 3">
    <name type="scientific">Erwinia piriflorinigrans CFBP 5888</name>
    <dbReference type="NCBI Taxonomy" id="1161919"/>
    <lineage>
        <taxon>Bacteria</taxon>
        <taxon>Pseudomonadati</taxon>
        <taxon>Pseudomonadota</taxon>
        <taxon>Gammaproteobacteria</taxon>
        <taxon>Enterobacterales</taxon>
        <taxon>Erwiniaceae</taxon>
        <taxon>Erwinia</taxon>
    </lineage>
</organism>
<protein>
    <submittedName>
        <fullName evidence="2">Uncharacterized protein</fullName>
    </submittedName>
</protein>
<dbReference type="STRING" id="1161919.EPIR_1087"/>
<feature type="transmembrane region" description="Helical" evidence="1">
    <location>
        <begin position="12"/>
        <end position="32"/>
    </location>
</feature>
<keyword evidence="1" id="KW-0472">Membrane</keyword>